<keyword evidence="4" id="KW-0677">Repeat</keyword>
<dbReference type="Gene3D" id="2.60.40.10">
    <property type="entry name" value="Immunoglobulins"/>
    <property type="match status" value="1"/>
</dbReference>
<evidence type="ECO:0000256" key="8">
    <source>
        <dbReference type="ARBA" id="ARBA00023170"/>
    </source>
</evidence>
<feature type="disulfide bond" evidence="10">
    <location>
        <begin position="900"/>
        <end position="915"/>
    </location>
</feature>
<evidence type="ECO:0000256" key="1">
    <source>
        <dbReference type="ARBA" id="ARBA00004167"/>
    </source>
</evidence>
<dbReference type="SMART" id="SM00192">
    <property type="entry name" value="LDLa"/>
    <property type="match status" value="22"/>
</dbReference>
<dbReference type="InterPro" id="IPR003598">
    <property type="entry name" value="Ig_sub2"/>
</dbReference>
<feature type="disulfide bond" evidence="10">
    <location>
        <begin position="824"/>
        <end position="839"/>
    </location>
</feature>
<keyword evidence="5" id="KW-1133">Transmembrane helix</keyword>
<dbReference type="GO" id="GO:0043235">
    <property type="term" value="C:receptor complex"/>
    <property type="evidence" value="ECO:0007669"/>
    <property type="project" value="TreeGrafter"/>
</dbReference>
<feature type="disulfide bond" evidence="10">
    <location>
        <begin position="1096"/>
        <end position="1111"/>
    </location>
</feature>
<feature type="region of interest" description="Disordered" evidence="11">
    <location>
        <begin position="468"/>
        <end position="491"/>
    </location>
</feature>
<feature type="disulfide bond" evidence="10">
    <location>
        <begin position="571"/>
        <end position="586"/>
    </location>
</feature>
<dbReference type="GO" id="GO:0005886">
    <property type="term" value="C:plasma membrane"/>
    <property type="evidence" value="ECO:0007669"/>
    <property type="project" value="TreeGrafter"/>
</dbReference>
<feature type="disulfide bond" evidence="10">
    <location>
        <begin position="559"/>
        <end position="577"/>
    </location>
</feature>
<protein>
    <recommendedName>
        <fullName evidence="12">Ig-like domain-containing protein</fullName>
    </recommendedName>
</protein>
<dbReference type="InterPro" id="IPR002172">
    <property type="entry name" value="LDrepeatLR_classA_rpt"/>
</dbReference>
<evidence type="ECO:0000256" key="6">
    <source>
        <dbReference type="ARBA" id="ARBA00023136"/>
    </source>
</evidence>
<feature type="disulfide bond" evidence="10">
    <location>
        <begin position="1410"/>
        <end position="1422"/>
    </location>
</feature>
<feature type="disulfide bond" evidence="10">
    <location>
        <begin position="805"/>
        <end position="817"/>
    </location>
</feature>
<feature type="disulfide bond" evidence="10">
    <location>
        <begin position="660"/>
        <end position="675"/>
    </location>
</feature>
<feature type="disulfide bond" evidence="10">
    <location>
        <begin position="602"/>
        <end position="614"/>
    </location>
</feature>
<dbReference type="InterPro" id="IPR013783">
    <property type="entry name" value="Ig-like_fold"/>
</dbReference>
<feature type="disulfide bond" evidence="10">
    <location>
        <begin position="1058"/>
        <end position="1073"/>
    </location>
</feature>
<feature type="disulfide bond" evidence="10">
    <location>
        <begin position="1269"/>
        <end position="1284"/>
    </location>
</feature>
<comment type="caution">
    <text evidence="10">Lacks conserved residue(s) required for the propagation of feature annotation.</text>
</comment>
<feature type="disulfide bond" evidence="10">
    <location>
        <begin position="1250"/>
        <end position="1262"/>
    </location>
</feature>
<feature type="region of interest" description="Disordered" evidence="11">
    <location>
        <begin position="376"/>
        <end position="436"/>
    </location>
</feature>
<feature type="disulfide bond" evidence="10">
    <location>
        <begin position="687"/>
        <end position="699"/>
    </location>
</feature>
<keyword evidence="2" id="KW-0812">Transmembrane</keyword>
<feature type="disulfide bond" evidence="10">
    <location>
        <begin position="812"/>
        <end position="830"/>
    </location>
</feature>
<feature type="disulfide bond" evidence="10">
    <location>
        <begin position="724"/>
        <end position="736"/>
    </location>
</feature>
<feature type="disulfide bond" evidence="10">
    <location>
        <begin position="1221"/>
        <end position="1239"/>
    </location>
</feature>
<comment type="subcellular location">
    <subcellularLocation>
        <location evidence="1">Membrane</location>
        <topology evidence="1">Single-pass membrane protein</topology>
    </subcellularLocation>
</comment>
<feature type="compositionally biased region" description="Polar residues" evidence="11">
    <location>
        <begin position="1346"/>
        <end position="1356"/>
    </location>
</feature>
<dbReference type="PANTHER" id="PTHR22722">
    <property type="entry name" value="LOW-DENSITY LIPOPROTEIN RECEPTOR-RELATED PROTEIN 2-RELATED"/>
    <property type="match status" value="1"/>
</dbReference>
<dbReference type="PROSITE" id="PS50068">
    <property type="entry name" value="LDLRA_2"/>
    <property type="match status" value="22"/>
</dbReference>
<evidence type="ECO:0000256" key="11">
    <source>
        <dbReference type="SAM" id="MobiDB-lite"/>
    </source>
</evidence>
<dbReference type="InterPro" id="IPR007110">
    <property type="entry name" value="Ig-like_dom"/>
</dbReference>
<feature type="disulfide bond" evidence="10">
    <location>
        <begin position="694"/>
        <end position="712"/>
    </location>
</feature>
<feature type="compositionally biased region" description="Low complexity" evidence="11">
    <location>
        <begin position="507"/>
        <end position="527"/>
    </location>
</feature>
<dbReference type="SUPFAM" id="SSF57424">
    <property type="entry name" value="LDL receptor-like module"/>
    <property type="match status" value="21"/>
</dbReference>
<dbReference type="PRINTS" id="PR00261">
    <property type="entry name" value="LDLRECEPTOR"/>
</dbReference>
<feature type="domain" description="Ig-like" evidence="12">
    <location>
        <begin position="1454"/>
        <end position="1545"/>
    </location>
</feature>
<feature type="disulfide bond" evidence="10">
    <location>
        <begin position="648"/>
        <end position="666"/>
    </location>
</feature>
<proteinExistence type="predicted"/>
<feature type="disulfide bond" evidence="10">
    <location>
        <begin position="1046"/>
        <end position="1064"/>
    </location>
</feature>
<feature type="disulfide bond" evidence="10">
    <location>
        <begin position="1417"/>
        <end position="1435"/>
    </location>
</feature>
<feature type="disulfide bond" evidence="10">
    <location>
        <begin position="788"/>
        <end position="803"/>
    </location>
</feature>
<feature type="compositionally biased region" description="Acidic residues" evidence="11">
    <location>
        <begin position="395"/>
        <end position="407"/>
    </location>
</feature>
<gene>
    <name evidence="13" type="ORF">PVAND_010469</name>
</gene>
<feature type="disulfide bond" evidence="10">
    <location>
        <begin position="1308"/>
        <end position="1323"/>
    </location>
</feature>
<feature type="disulfide bond" evidence="10">
    <location>
        <begin position="1190"/>
        <end position="1205"/>
    </location>
</feature>
<dbReference type="InterPro" id="IPR036179">
    <property type="entry name" value="Ig-like_dom_sf"/>
</dbReference>
<feature type="disulfide bond" evidence="10">
    <location>
        <begin position="769"/>
        <end position="781"/>
    </location>
</feature>
<feature type="compositionally biased region" description="Basic and acidic residues" evidence="11">
    <location>
        <begin position="105"/>
        <end position="120"/>
    </location>
</feature>
<feature type="disulfide bond" evidence="10">
    <location>
        <begin position="1376"/>
        <end position="1394"/>
    </location>
</feature>
<feature type="disulfide bond" evidence="10">
    <location>
        <begin position="1018"/>
        <end position="1033"/>
    </location>
</feature>
<evidence type="ECO:0000259" key="12">
    <source>
        <dbReference type="PROSITE" id="PS50835"/>
    </source>
</evidence>
<feature type="compositionally biased region" description="Acidic residues" evidence="11">
    <location>
        <begin position="471"/>
        <end position="491"/>
    </location>
</feature>
<dbReference type="OrthoDB" id="7738281at2759"/>
<feature type="disulfide bond" evidence="10">
    <location>
        <begin position="1257"/>
        <end position="1275"/>
    </location>
</feature>
<dbReference type="Proteomes" id="UP001107558">
    <property type="component" value="Chromosome 1"/>
</dbReference>
<dbReference type="Pfam" id="PF00057">
    <property type="entry name" value="Ldl_recept_a"/>
    <property type="match status" value="20"/>
</dbReference>
<feature type="compositionally biased region" description="Acidic residues" evidence="11">
    <location>
        <begin position="128"/>
        <end position="140"/>
    </location>
</feature>
<keyword evidence="7 10" id="KW-1015">Disulfide bond</keyword>
<organism evidence="13 14">
    <name type="scientific">Polypedilum vanderplanki</name>
    <name type="common">Sleeping chironomid midge</name>
    <dbReference type="NCBI Taxonomy" id="319348"/>
    <lineage>
        <taxon>Eukaryota</taxon>
        <taxon>Metazoa</taxon>
        <taxon>Ecdysozoa</taxon>
        <taxon>Arthropoda</taxon>
        <taxon>Hexapoda</taxon>
        <taxon>Insecta</taxon>
        <taxon>Pterygota</taxon>
        <taxon>Neoptera</taxon>
        <taxon>Endopterygota</taxon>
        <taxon>Diptera</taxon>
        <taxon>Nematocera</taxon>
        <taxon>Chironomoidea</taxon>
        <taxon>Chironomidae</taxon>
        <taxon>Chironominae</taxon>
        <taxon>Polypedilum</taxon>
        <taxon>Polypedilum</taxon>
    </lineage>
</organism>
<sequence>MACSRRVIKNAFRLDNDLMFDDSTFGEDNTNQISHEHLRTKIVSKRSVNEPSDSDKNSEISLWQRIKRSVAGWFGYGDDEEKHQREKIEQPKVAELKASVPAQKLMHETNEVHINDENTQRRRRGGDYNDDEDDDEDNEIEGPSGNGALDENEHESTSDNEIDTPSLLPDVPDDKYFRIKLDVHEMWENLKDKHSDDYHAFASTIKKSIEELYKSKNTQHTTIMANLIEVREFKGDNFKVSITVNIAADIPKINGNELRDIINNEIKTYQRLGDHVVEPNSFVITNLEAHEYDAQYHEMQELEGPESEEDRLEDYDVEYECEEDEFMCTHSTNPRCISVNEVCDGIKQCLDGSDEKSCHGSESEYLETLNAVNTDEDKETDIEIPETTTTHTILDEDDGPINSDEENNLSVDNELPKSADDDYDEKEEEEKKDEKTIVDDCRGDDKFRCGKTSVYICEIQKCDGTKNCPNGEDEENCPSLISEDDEGSGGEEIEIEPEIIHSEDETTTTTAIPTTTTTSTTTSSTTTEHVPIIEDISAEEEIDTKSKEKTECAANEFNCDVSRCIPNDKLCDGTHDCEDGMDESNCPEQEPEPTTTEATIKCEDNEFTCTDGSCIPLADKCNKQEDCPDGEDEDDCAEEEEGCDGFQCLDGTCIDNERHCDGTQDCPNNEDEEDCNAVMKSPVKNFCDSGKFTCGDNTCISMTARCNGVIDCPRDRADEQDCPCGAHQWQCDYGHCISLTRRCNGNIDCPEDMSDERSCPKEEELTTHCKHGEKSCNSGQCIPEVYWCNGHLDCDDLSDEKNCPCKRGDFKCGNGVCIKGEFHCDGFFHCNDRSDEANCLPRTCSNEEYTCKSGQCILQLAVCDGTPDCRDGDDEEDCECARNEFRCLRGGTCIPIEKKCDSFEDCLDNSDEYSCPKTTITPYLKSLDTRHNLTSHSQTSSHVTTSRGCKETEFQCISDGACVEGYKICNGYPDCTDRSDETLPCNDIDEYEQIDEPNVCSDQEFLCDDKCIPKSFRCDGVPDCNDNADEEGCQETEECGENQFQCADLTCIDKNDRCNGIKDCSDDSDEKNCDECTPDSFHCRVSRECIQDYKQCDGNQDCEDGSDEQNCPSTDDRTDNESSPTCTSNEFKCRNGQCVNKEFLCDGQPDCLDGSDEEPEECNNNDVETNHCQSDEFFCDGRCIESERVCDGNYDCRDYSDERDCPPIETKPEEECPEDKCADGQCIYAYQRCDGRIDCSDGEDERGCPCRDTEFRCNDGTCIPGDSRCNRRVECPDGSDEAGCSPQRCRPGEFQCATGECISESRRCDRHVNCRDGSDEANCPPQTSHGPQHRTTSRPYDPRYWNQYTPAPTTRYTYQPPTSRALYCDRYREWQCGSGECIRSDQLCDSRFDCRDRSDERSCHEDGKDCARDMFWCENGPCIMSSLRCNGRVDCPLDDSDELDCPPQRGPSRPEEVRLNLKTYPNEQTIKESREVVFQCRDEGPMRARVHWVGKNNKPLPPNTRDLNGRLEIPNIKVEHSGEYICEAIGYPKSTPGSSVTVYLNVEKCKFIKIILFI</sequence>
<feature type="disulfide bond" evidence="10">
    <location>
        <begin position="863"/>
        <end position="878"/>
    </location>
</feature>
<dbReference type="InterPro" id="IPR051221">
    <property type="entry name" value="LDLR-related"/>
</dbReference>
<feature type="disulfide bond" evidence="10">
    <location>
        <begin position="731"/>
        <end position="749"/>
    </location>
</feature>
<feature type="disulfide bond" evidence="10">
    <location>
        <begin position="851"/>
        <end position="869"/>
    </location>
</feature>
<feature type="disulfide bond" evidence="10">
    <location>
        <begin position="1289"/>
        <end position="1301"/>
    </location>
</feature>
<feature type="disulfide bond" evidence="10">
    <location>
        <begin position="1133"/>
        <end position="1151"/>
    </location>
</feature>
<dbReference type="Gene3D" id="4.10.400.10">
    <property type="entry name" value="Low-density Lipoprotein Receptor"/>
    <property type="match status" value="22"/>
</dbReference>
<dbReference type="FunFam" id="4.10.400.10:FF:000002">
    <property type="entry name" value="Low-density lipoprotein receptor-related protein 1"/>
    <property type="match status" value="1"/>
</dbReference>
<dbReference type="CDD" id="cd00112">
    <property type="entry name" value="LDLa"/>
    <property type="match status" value="20"/>
</dbReference>
<feature type="compositionally biased region" description="Acidic residues" evidence="11">
    <location>
        <begin position="421"/>
        <end position="431"/>
    </location>
</feature>
<feature type="region of interest" description="Disordered" evidence="11">
    <location>
        <begin position="503"/>
        <end position="542"/>
    </location>
</feature>
<dbReference type="Pfam" id="PF13927">
    <property type="entry name" value="Ig_3"/>
    <property type="match status" value="1"/>
</dbReference>
<dbReference type="EMBL" id="JADBJN010000001">
    <property type="protein sequence ID" value="KAG5680997.1"/>
    <property type="molecule type" value="Genomic_DNA"/>
</dbReference>
<dbReference type="PANTHER" id="PTHR22722:SF5">
    <property type="entry name" value="LOW-DENSITY LIPOPROTEIN RECEPTOR-RELATED PROTEIN 1B"/>
    <property type="match status" value="1"/>
</dbReference>
<feature type="region of interest" description="Disordered" evidence="11">
    <location>
        <begin position="1100"/>
        <end position="1127"/>
    </location>
</feature>
<feature type="disulfide bond" evidence="10">
    <location>
        <begin position="1039"/>
        <end position="1051"/>
    </location>
</feature>
<keyword evidence="6" id="KW-0472">Membrane</keyword>
<evidence type="ECO:0000256" key="10">
    <source>
        <dbReference type="PROSITE-ProRule" id="PRU00124"/>
    </source>
</evidence>
<comment type="caution">
    <text evidence="13">The sequence shown here is derived from an EMBL/GenBank/DDBJ whole genome shotgun (WGS) entry which is preliminary data.</text>
</comment>
<feature type="disulfide bond" evidence="10">
    <location>
        <begin position="609"/>
        <end position="627"/>
    </location>
</feature>
<dbReference type="PROSITE" id="PS01209">
    <property type="entry name" value="LDLRA_1"/>
    <property type="match status" value="8"/>
</dbReference>
<evidence type="ECO:0000313" key="14">
    <source>
        <dbReference type="Proteomes" id="UP001107558"/>
    </source>
</evidence>
<evidence type="ECO:0000256" key="7">
    <source>
        <dbReference type="ARBA" id="ARBA00023157"/>
    </source>
</evidence>
<feature type="disulfide bond" evidence="10">
    <location>
        <begin position="462"/>
        <end position="477"/>
    </location>
</feature>
<name>A0A9J6CGB5_POLVA</name>
<dbReference type="PROSITE" id="PS50835">
    <property type="entry name" value="IG_LIKE"/>
    <property type="match status" value="1"/>
</dbReference>
<feature type="disulfide bond" evidence="10">
    <location>
        <begin position="1126"/>
        <end position="1138"/>
    </location>
</feature>
<feature type="disulfide bond" evidence="10">
    <location>
        <begin position="1296"/>
        <end position="1314"/>
    </location>
</feature>
<evidence type="ECO:0000256" key="4">
    <source>
        <dbReference type="ARBA" id="ARBA00022737"/>
    </source>
</evidence>
<feature type="region of interest" description="Disordered" evidence="11">
    <location>
        <begin position="100"/>
        <end position="169"/>
    </location>
</feature>
<dbReference type="InterPro" id="IPR023415">
    <property type="entry name" value="LDLR_class-A_CS"/>
</dbReference>
<evidence type="ECO:0000256" key="5">
    <source>
        <dbReference type="ARBA" id="ARBA00022989"/>
    </source>
</evidence>
<evidence type="ECO:0000313" key="13">
    <source>
        <dbReference type="EMBL" id="KAG5680997.1"/>
    </source>
</evidence>
<feature type="disulfide bond" evidence="10">
    <location>
        <begin position="1233"/>
        <end position="1248"/>
    </location>
</feature>
<keyword evidence="3" id="KW-0732">Signal</keyword>
<dbReference type="InterPro" id="IPR036055">
    <property type="entry name" value="LDL_receptor-like_sf"/>
</dbReference>
<keyword evidence="14" id="KW-1185">Reference proteome</keyword>
<dbReference type="SMART" id="SM00408">
    <property type="entry name" value="IGc2"/>
    <property type="match status" value="1"/>
</dbReference>
<dbReference type="SUPFAM" id="SSF48726">
    <property type="entry name" value="Immunoglobulin"/>
    <property type="match status" value="1"/>
</dbReference>
<feature type="disulfide bond" evidence="10">
    <location>
        <begin position="552"/>
        <end position="564"/>
    </location>
</feature>
<feature type="region of interest" description="Disordered" evidence="11">
    <location>
        <begin position="1320"/>
        <end position="1356"/>
    </location>
</feature>
<evidence type="ECO:0000256" key="2">
    <source>
        <dbReference type="ARBA" id="ARBA00022692"/>
    </source>
</evidence>
<keyword evidence="9" id="KW-0325">Glycoprotein</keyword>
<feature type="compositionally biased region" description="Acidic residues" evidence="11">
    <location>
        <begin position="150"/>
        <end position="162"/>
    </location>
</feature>
<accession>A0A9J6CGB5</accession>
<feature type="disulfide bond" evidence="10">
    <location>
        <begin position="844"/>
        <end position="856"/>
    </location>
</feature>
<feature type="disulfide bond" evidence="10">
    <location>
        <begin position="621"/>
        <end position="636"/>
    </location>
</feature>
<reference evidence="13" key="1">
    <citation type="submission" date="2021-03" db="EMBL/GenBank/DDBJ databases">
        <title>Chromosome level genome of the anhydrobiotic midge Polypedilum vanderplanki.</title>
        <authorList>
            <person name="Yoshida Y."/>
            <person name="Kikawada T."/>
            <person name="Gusev O."/>
        </authorList>
    </citation>
    <scope>NUCLEOTIDE SEQUENCE</scope>
    <source>
        <strain evidence="13">NIAS01</strain>
        <tissue evidence="13">Whole body or cell culture</tissue>
    </source>
</reference>
<feature type="disulfide bond" evidence="10">
    <location>
        <begin position="343"/>
        <end position="358"/>
    </location>
</feature>
<evidence type="ECO:0000256" key="9">
    <source>
        <dbReference type="ARBA" id="ARBA00023180"/>
    </source>
</evidence>
<keyword evidence="8" id="KW-0675">Receptor</keyword>
<evidence type="ECO:0000256" key="3">
    <source>
        <dbReference type="ARBA" id="ARBA00022729"/>
    </source>
</evidence>
<feature type="disulfide bond" evidence="10">
    <location>
        <begin position="776"/>
        <end position="794"/>
    </location>
</feature>
<dbReference type="SMART" id="SM00409">
    <property type="entry name" value="IG"/>
    <property type="match status" value="1"/>
</dbReference>
<dbReference type="InterPro" id="IPR003599">
    <property type="entry name" value="Ig_sub"/>
</dbReference>
<dbReference type="FunFam" id="4.10.400.10:FF:000034">
    <property type="entry name" value="Low-density lipoprotein receptor-related protein 2"/>
    <property type="match status" value="1"/>
</dbReference>
<feature type="disulfide bond" evidence="10">
    <location>
        <begin position="1388"/>
        <end position="1403"/>
    </location>
</feature>